<comment type="caution">
    <text evidence="3">The sequence shown here is derived from an EMBL/GenBank/DDBJ whole genome shotgun (WGS) entry which is preliminary data.</text>
</comment>
<evidence type="ECO:0000256" key="1">
    <source>
        <dbReference type="SAM" id="MobiDB-lite"/>
    </source>
</evidence>
<dbReference type="PROSITE" id="PS50943">
    <property type="entry name" value="HTH_CROC1"/>
    <property type="match status" value="1"/>
</dbReference>
<name>A0ABS5AML7_9PSEU</name>
<sequence>MSADNRLGEFLRARRGAITPEDVGLADSGKRRTPGLRREEVAMLAGVSTDYYIRLEQGRERNPSEQVVLALAKALALEPWATAYLRRITGPQPQRVRPKPKNHSVSPNVLRLLEGWTHTPALVMGPWMDVLARNRMARAFHQPLAHQDNILRMTFLDPAAREFYQDFERDARDMVTTLRAMSIEDVQDARLTELVGELCLNSADFRRWWARFDVRPRPRALVRYHHPQVGELSLTYDSFAINAAPGQQLLIYQAEPGSTSEQGLALLGSLAADDQAAEPEPGDLPGISARRSPG</sequence>
<protein>
    <submittedName>
        <fullName evidence="3">Transcriptional regulator with XRE-family HTH domain</fullName>
    </submittedName>
</protein>
<evidence type="ECO:0000313" key="4">
    <source>
        <dbReference type="Proteomes" id="UP001519363"/>
    </source>
</evidence>
<dbReference type="InterPro" id="IPR001387">
    <property type="entry name" value="Cro/C1-type_HTH"/>
</dbReference>
<dbReference type="Proteomes" id="UP001519363">
    <property type="component" value="Unassembled WGS sequence"/>
</dbReference>
<feature type="compositionally biased region" description="Low complexity" evidence="1">
    <location>
        <begin position="264"/>
        <end position="274"/>
    </location>
</feature>
<dbReference type="Gene3D" id="1.10.260.40">
    <property type="entry name" value="lambda repressor-like DNA-binding domains"/>
    <property type="match status" value="1"/>
</dbReference>
<dbReference type="EMBL" id="JAGIOO010000001">
    <property type="protein sequence ID" value="MBP2477497.1"/>
    <property type="molecule type" value="Genomic_DNA"/>
</dbReference>
<dbReference type="InterPro" id="IPR010982">
    <property type="entry name" value="Lambda_DNA-bd_dom_sf"/>
</dbReference>
<dbReference type="PANTHER" id="PTHR35010:SF2">
    <property type="entry name" value="BLL4672 PROTEIN"/>
    <property type="match status" value="1"/>
</dbReference>
<reference evidence="3 4" key="1">
    <citation type="submission" date="2021-03" db="EMBL/GenBank/DDBJ databases">
        <title>Sequencing the genomes of 1000 actinobacteria strains.</title>
        <authorList>
            <person name="Klenk H.-P."/>
        </authorList>
    </citation>
    <scope>NUCLEOTIDE SEQUENCE [LARGE SCALE GENOMIC DNA]</scope>
    <source>
        <strain evidence="3 4">DSM 44580</strain>
    </source>
</reference>
<evidence type="ECO:0000259" key="2">
    <source>
        <dbReference type="PROSITE" id="PS50943"/>
    </source>
</evidence>
<accession>A0ABS5AML7</accession>
<dbReference type="CDD" id="cd00093">
    <property type="entry name" value="HTH_XRE"/>
    <property type="match status" value="1"/>
</dbReference>
<dbReference type="InterPro" id="IPR041413">
    <property type="entry name" value="MLTR_LBD"/>
</dbReference>
<organism evidence="3 4">
    <name type="scientific">Crossiella equi</name>
    <dbReference type="NCBI Taxonomy" id="130796"/>
    <lineage>
        <taxon>Bacteria</taxon>
        <taxon>Bacillati</taxon>
        <taxon>Actinomycetota</taxon>
        <taxon>Actinomycetes</taxon>
        <taxon>Pseudonocardiales</taxon>
        <taxon>Pseudonocardiaceae</taxon>
        <taxon>Crossiella</taxon>
    </lineage>
</organism>
<dbReference type="Gene3D" id="3.30.450.180">
    <property type="match status" value="1"/>
</dbReference>
<feature type="region of interest" description="Disordered" evidence="1">
    <location>
        <begin position="264"/>
        <end position="294"/>
    </location>
</feature>
<dbReference type="SMART" id="SM00530">
    <property type="entry name" value="HTH_XRE"/>
    <property type="match status" value="1"/>
</dbReference>
<keyword evidence="4" id="KW-1185">Reference proteome</keyword>
<evidence type="ECO:0000313" key="3">
    <source>
        <dbReference type="EMBL" id="MBP2477497.1"/>
    </source>
</evidence>
<dbReference type="Pfam" id="PF13560">
    <property type="entry name" value="HTH_31"/>
    <property type="match status" value="1"/>
</dbReference>
<dbReference type="PANTHER" id="PTHR35010">
    <property type="entry name" value="BLL4672 PROTEIN-RELATED"/>
    <property type="match status" value="1"/>
</dbReference>
<gene>
    <name evidence="3" type="ORF">JOF53_006369</name>
</gene>
<feature type="domain" description="HTH cro/C1-type" evidence="2">
    <location>
        <begin position="35"/>
        <end position="83"/>
    </location>
</feature>
<dbReference type="SUPFAM" id="SSF47413">
    <property type="entry name" value="lambda repressor-like DNA-binding domains"/>
    <property type="match status" value="1"/>
</dbReference>
<proteinExistence type="predicted"/>
<dbReference type="RefSeq" id="WP_086782448.1">
    <property type="nucleotide sequence ID" value="NZ_JAGIOO010000001.1"/>
</dbReference>
<dbReference type="Pfam" id="PF17765">
    <property type="entry name" value="MLTR_LBD"/>
    <property type="match status" value="1"/>
</dbReference>